<dbReference type="GO" id="GO:0005686">
    <property type="term" value="C:U2 snRNP"/>
    <property type="evidence" value="ECO:0007669"/>
    <property type="project" value="TreeGrafter"/>
</dbReference>
<dbReference type="FunFam" id="3.80.10.10:FF:000026">
    <property type="entry name" value="U2 small nuclear ribonucleoprotein A"/>
    <property type="match status" value="1"/>
</dbReference>
<evidence type="ECO:0000313" key="12">
    <source>
        <dbReference type="Proteomes" id="UP000475862"/>
    </source>
</evidence>
<evidence type="ECO:0000256" key="1">
    <source>
        <dbReference type="ARBA" id="ARBA00004123"/>
    </source>
</evidence>
<dbReference type="OrthoDB" id="433501at2759"/>
<dbReference type="InterPro" id="IPR003603">
    <property type="entry name" value="U2A'_phosphoprotein32A_C"/>
</dbReference>
<dbReference type="GO" id="GO:0005681">
    <property type="term" value="C:spliceosomal complex"/>
    <property type="evidence" value="ECO:0007669"/>
    <property type="project" value="UniProtKB-KW"/>
</dbReference>
<dbReference type="SUPFAM" id="SSF52058">
    <property type="entry name" value="L domain-like"/>
    <property type="match status" value="1"/>
</dbReference>
<evidence type="ECO:0000256" key="8">
    <source>
        <dbReference type="ARBA" id="ARBA00069881"/>
    </source>
</evidence>
<evidence type="ECO:0000256" key="4">
    <source>
        <dbReference type="ARBA" id="ARBA00022737"/>
    </source>
</evidence>
<evidence type="ECO:0000259" key="10">
    <source>
        <dbReference type="SMART" id="SM00446"/>
    </source>
</evidence>
<dbReference type="PANTHER" id="PTHR10552:SF6">
    <property type="entry name" value="U2 SMALL NUCLEAR RIBONUCLEOPROTEIN A"/>
    <property type="match status" value="1"/>
</dbReference>
<evidence type="ECO:0000256" key="6">
    <source>
        <dbReference type="ARBA" id="ARBA00023242"/>
    </source>
</evidence>
<keyword evidence="5" id="KW-0508">mRNA splicing</keyword>
<dbReference type="Gene3D" id="3.80.10.10">
    <property type="entry name" value="Ribonuclease Inhibitor"/>
    <property type="match status" value="1"/>
</dbReference>
<dbReference type="Pfam" id="PF14580">
    <property type="entry name" value="LRR_9"/>
    <property type="match status" value="1"/>
</dbReference>
<evidence type="ECO:0000256" key="5">
    <source>
        <dbReference type="ARBA" id="ARBA00023187"/>
    </source>
</evidence>
<reference evidence="11 12" key="1">
    <citation type="submission" date="2019-08" db="EMBL/GenBank/DDBJ databases">
        <title>The genome of the soybean aphid Biotype 1, its phylome, world population structure and adaptation to the North American continent.</title>
        <authorList>
            <person name="Giordano R."/>
            <person name="Donthu R.K."/>
            <person name="Hernandez A.G."/>
            <person name="Wright C.L."/>
            <person name="Zimin A.V."/>
        </authorList>
    </citation>
    <scope>NUCLEOTIDE SEQUENCE [LARGE SCALE GENOMIC DNA]</scope>
    <source>
        <tissue evidence="11">Whole aphids</tissue>
    </source>
</reference>
<dbReference type="InterPro" id="IPR001611">
    <property type="entry name" value="Leu-rich_rpt"/>
</dbReference>
<evidence type="ECO:0000256" key="2">
    <source>
        <dbReference type="ARBA" id="ARBA00022614"/>
    </source>
</evidence>
<keyword evidence="4" id="KW-0677">Repeat</keyword>
<comment type="caution">
    <text evidence="11">The sequence shown here is derived from an EMBL/GenBank/DDBJ whole genome shotgun (WGS) entry which is preliminary data.</text>
</comment>
<proteinExistence type="inferred from homology"/>
<feature type="region of interest" description="Disordered" evidence="9">
    <location>
        <begin position="285"/>
        <end position="328"/>
    </location>
</feature>
<keyword evidence="3" id="KW-0747">Spliceosome</keyword>
<keyword evidence="6" id="KW-0539">Nucleus</keyword>
<evidence type="ECO:0000256" key="7">
    <source>
        <dbReference type="ARBA" id="ARBA00024196"/>
    </source>
</evidence>
<dbReference type="InterPro" id="IPR044640">
    <property type="entry name" value="RU2A"/>
</dbReference>
<keyword evidence="2" id="KW-0433">Leucine-rich repeat</keyword>
<organism evidence="11 12">
    <name type="scientific">Aphis glycines</name>
    <name type="common">Soybean aphid</name>
    <dbReference type="NCBI Taxonomy" id="307491"/>
    <lineage>
        <taxon>Eukaryota</taxon>
        <taxon>Metazoa</taxon>
        <taxon>Ecdysozoa</taxon>
        <taxon>Arthropoda</taxon>
        <taxon>Hexapoda</taxon>
        <taxon>Insecta</taxon>
        <taxon>Pterygota</taxon>
        <taxon>Neoptera</taxon>
        <taxon>Paraneoptera</taxon>
        <taxon>Hemiptera</taxon>
        <taxon>Sternorrhyncha</taxon>
        <taxon>Aphidomorpha</taxon>
        <taxon>Aphidoidea</taxon>
        <taxon>Aphididae</taxon>
        <taxon>Aphidini</taxon>
        <taxon>Aphis</taxon>
        <taxon>Aphis</taxon>
    </lineage>
</organism>
<dbReference type="SMART" id="SM00446">
    <property type="entry name" value="LRRcap"/>
    <property type="match status" value="1"/>
</dbReference>
<dbReference type="GO" id="GO:0030620">
    <property type="term" value="F:U2 snRNA binding"/>
    <property type="evidence" value="ECO:0007669"/>
    <property type="project" value="InterPro"/>
</dbReference>
<evidence type="ECO:0000256" key="3">
    <source>
        <dbReference type="ARBA" id="ARBA00022728"/>
    </source>
</evidence>
<dbReference type="EMBL" id="VYZN01000040">
    <property type="protein sequence ID" value="KAE9531931.1"/>
    <property type="molecule type" value="Genomic_DNA"/>
</dbReference>
<name>A0A6G0TFR4_APHGL</name>
<evidence type="ECO:0000313" key="11">
    <source>
        <dbReference type="EMBL" id="KAE9531931.1"/>
    </source>
</evidence>
<comment type="similarity">
    <text evidence="7">Belongs to the U2 small nuclear ribonucleoprotein A family.</text>
</comment>
<evidence type="ECO:0000256" key="9">
    <source>
        <dbReference type="SAM" id="MobiDB-lite"/>
    </source>
</evidence>
<keyword evidence="12" id="KW-1185">Reference proteome</keyword>
<accession>A0A6G0TFR4</accession>
<feature type="domain" description="U2A'/phosphoprotein 32 family A C-terminal" evidence="10">
    <location>
        <begin position="190"/>
        <end position="208"/>
    </location>
</feature>
<dbReference type="GO" id="GO:0000398">
    <property type="term" value="P:mRNA splicing, via spliceosome"/>
    <property type="evidence" value="ECO:0007669"/>
    <property type="project" value="InterPro"/>
</dbReference>
<dbReference type="InterPro" id="IPR032675">
    <property type="entry name" value="LRR_dom_sf"/>
</dbReference>
<feature type="compositionally biased region" description="Acidic residues" evidence="9">
    <location>
        <begin position="306"/>
        <end position="320"/>
    </location>
</feature>
<protein>
    <recommendedName>
        <fullName evidence="8">Probable U2 small nuclear ribonucleoprotein A'</fullName>
    </recommendedName>
</protein>
<dbReference type="Proteomes" id="UP000475862">
    <property type="component" value="Unassembled WGS sequence"/>
</dbReference>
<dbReference type="PANTHER" id="PTHR10552">
    <property type="entry name" value="U2 SMALL NUCLEAR RIBONUCLEOPROTEIN A"/>
    <property type="match status" value="1"/>
</dbReference>
<sequence>MCDLVRHVSHDFVVNRNANKIDKTRTTRVKILQHRKKRKTIGNLNNCLMSCKSNSKIETFEIMVKLTTELIMNSYQFINPVKDRELDLRGYKIPLIENMGATLDQFDTIDFSDNDIRKIDGFAYLKRLKNIIFNNNAIVRIADNLEQCLPNLESLILTGNQIQELGDLDPLASLPKLKMLSLLHNPVASKEHYRLYVAHKIPQVRILDFRKVKLKEYEAAKTLFKGKEGKELKKKLVKKSNQFVPGEGLENRRANGHSQADVWRIRKAISEASSLEEVEQLSKLLEAGQIPNKDQNKKSVPSNGEENIEEFDDDDDDDANNEAPTPME</sequence>
<keyword evidence="3" id="KW-0507">mRNA processing</keyword>
<gene>
    <name evidence="11" type="ORF">AGLY_010133</name>
</gene>
<dbReference type="PROSITE" id="PS51450">
    <property type="entry name" value="LRR"/>
    <property type="match status" value="1"/>
</dbReference>
<comment type="subcellular location">
    <subcellularLocation>
        <location evidence="1">Nucleus</location>
    </subcellularLocation>
</comment>
<dbReference type="AlphaFoldDB" id="A0A6G0TFR4"/>